<accession>A0A1F7XXY2</accession>
<name>A0A1F7XXY2_9BACT</name>
<dbReference type="Proteomes" id="UP000176741">
    <property type="component" value="Unassembled WGS sequence"/>
</dbReference>
<protein>
    <submittedName>
        <fullName evidence="1">Uncharacterized protein</fullName>
    </submittedName>
</protein>
<dbReference type="AlphaFoldDB" id="A0A1F7XXY2"/>
<evidence type="ECO:0000313" key="2">
    <source>
        <dbReference type="Proteomes" id="UP000176741"/>
    </source>
</evidence>
<reference evidence="1 2" key="1">
    <citation type="journal article" date="2016" name="Nat. Commun.">
        <title>Thousands of microbial genomes shed light on interconnected biogeochemical processes in an aquifer system.</title>
        <authorList>
            <person name="Anantharaman K."/>
            <person name="Brown C.T."/>
            <person name="Hug L.A."/>
            <person name="Sharon I."/>
            <person name="Castelle C.J."/>
            <person name="Probst A.J."/>
            <person name="Thomas B.C."/>
            <person name="Singh A."/>
            <person name="Wilkins M.J."/>
            <person name="Karaoz U."/>
            <person name="Brodie E.L."/>
            <person name="Williams K.H."/>
            <person name="Hubbard S.S."/>
            <person name="Banfield J.F."/>
        </authorList>
    </citation>
    <scope>NUCLEOTIDE SEQUENCE [LARGE SCALE GENOMIC DNA]</scope>
</reference>
<dbReference type="EMBL" id="MGGD01000064">
    <property type="protein sequence ID" value="OGM19579.1"/>
    <property type="molecule type" value="Genomic_DNA"/>
</dbReference>
<evidence type="ECO:0000313" key="1">
    <source>
        <dbReference type="EMBL" id="OGM19579.1"/>
    </source>
</evidence>
<proteinExistence type="predicted"/>
<gene>
    <name evidence="1" type="ORF">A2771_03010</name>
</gene>
<organism evidence="1 2">
    <name type="scientific">Candidatus Woesebacteria bacterium RIFCSPHIGHO2_01_FULL_38_26b</name>
    <dbReference type="NCBI Taxonomy" id="1802491"/>
    <lineage>
        <taxon>Bacteria</taxon>
        <taxon>Candidatus Woeseibacteriota</taxon>
    </lineage>
</organism>
<sequence>MVFEKESSGEKLSGKKSPALPNMTLEKAIEMGEYDPEFLATFPEWHGLTRHIQFQYIRRALDNREHHLITQWAEIVNILDFRLKPHLKTALENIQQQQKILHKDRERLYLEYSK</sequence>
<comment type="caution">
    <text evidence="1">The sequence shown here is derived from an EMBL/GenBank/DDBJ whole genome shotgun (WGS) entry which is preliminary data.</text>
</comment>